<dbReference type="RefSeq" id="WP_168055713.1">
    <property type="nucleotide sequence ID" value="NZ_JAAOZT010000007.1"/>
</dbReference>
<evidence type="ECO:0000313" key="2">
    <source>
        <dbReference type="Proteomes" id="UP000571084"/>
    </source>
</evidence>
<gene>
    <name evidence="1" type="ORF">HNR39_002683</name>
</gene>
<sequence>MMWMTWLALSLQTLAVRIAGRDTTIYTLIYLESDSTGGSDRVADLLKTQQVDA</sequence>
<evidence type="ECO:0000313" key="1">
    <source>
        <dbReference type="EMBL" id="MBB5200841.1"/>
    </source>
</evidence>
<comment type="caution">
    <text evidence="1">The sequence shown here is derived from an EMBL/GenBank/DDBJ whole genome shotgun (WGS) entry which is preliminary data.</text>
</comment>
<reference evidence="1 2" key="1">
    <citation type="submission" date="2020-08" db="EMBL/GenBank/DDBJ databases">
        <title>Genomic Encyclopedia of Type Strains, Phase IV (KMG-IV): sequencing the most valuable type-strain genomes for metagenomic binning, comparative biology and taxonomic classification.</title>
        <authorList>
            <person name="Goeker M."/>
        </authorList>
    </citation>
    <scope>NUCLEOTIDE SEQUENCE [LARGE SCALE GENOMIC DNA]</scope>
    <source>
        <strain evidence="1 2">DSM 23240</strain>
    </source>
</reference>
<dbReference type="EMBL" id="JACHHQ010000005">
    <property type="protein sequence ID" value="MBB5200841.1"/>
    <property type="molecule type" value="Genomic_DNA"/>
</dbReference>
<accession>A0A840RWA4</accession>
<protein>
    <submittedName>
        <fullName evidence="1">Uncharacterized protein</fullName>
    </submittedName>
</protein>
<keyword evidence="2" id="KW-1185">Reference proteome</keyword>
<proteinExistence type="predicted"/>
<organism evidence="1 2">
    <name type="scientific">Glaciimonas immobilis</name>
    <dbReference type="NCBI Taxonomy" id="728004"/>
    <lineage>
        <taxon>Bacteria</taxon>
        <taxon>Pseudomonadati</taxon>
        <taxon>Pseudomonadota</taxon>
        <taxon>Betaproteobacteria</taxon>
        <taxon>Burkholderiales</taxon>
        <taxon>Oxalobacteraceae</taxon>
        <taxon>Glaciimonas</taxon>
    </lineage>
</organism>
<name>A0A840RWA4_9BURK</name>
<dbReference type="Proteomes" id="UP000571084">
    <property type="component" value="Unassembled WGS sequence"/>
</dbReference>
<dbReference type="AlphaFoldDB" id="A0A840RWA4"/>